<dbReference type="Pfam" id="PF07963">
    <property type="entry name" value="N_methyl"/>
    <property type="match status" value="1"/>
</dbReference>
<feature type="transmembrane region" description="Helical" evidence="1">
    <location>
        <begin position="12"/>
        <end position="35"/>
    </location>
</feature>
<gene>
    <name evidence="2" type="ORF">P4S50_02935</name>
</gene>
<dbReference type="RefSeq" id="WP_277733011.1">
    <property type="nucleotide sequence ID" value="NZ_CP120733.1"/>
</dbReference>
<dbReference type="InterPro" id="IPR012902">
    <property type="entry name" value="N_methyl_site"/>
</dbReference>
<organism evidence="2 3">
    <name type="scientific">Tepidibacter hydrothermalis</name>
    <dbReference type="NCBI Taxonomy" id="3036126"/>
    <lineage>
        <taxon>Bacteria</taxon>
        <taxon>Bacillati</taxon>
        <taxon>Bacillota</taxon>
        <taxon>Clostridia</taxon>
        <taxon>Peptostreptococcales</taxon>
        <taxon>Peptostreptococcaceae</taxon>
        <taxon>Tepidibacter</taxon>
    </lineage>
</organism>
<protein>
    <submittedName>
        <fullName evidence="2">Prepilin-type N-terminal cleavage/methylation domain-containing protein</fullName>
    </submittedName>
</protein>
<dbReference type="InterPro" id="IPR045584">
    <property type="entry name" value="Pilin-like"/>
</dbReference>
<keyword evidence="1" id="KW-0812">Transmembrane</keyword>
<name>A0ABY8EDN2_9FIRM</name>
<keyword evidence="1" id="KW-0472">Membrane</keyword>
<dbReference type="NCBIfam" id="TIGR02532">
    <property type="entry name" value="IV_pilin_GFxxxE"/>
    <property type="match status" value="1"/>
</dbReference>
<dbReference type="SUPFAM" id="SSF54523">
    <property type="entry name" value="Pili subunits"/>
    <property type="match status" value="1"/>
</dbReference>
<dbReference type="PROSITE" id="PS00409">
    <property type="entry name" value="PROKAR_NTER_METHYL"/>
    <property type="match status" value="1"/>
</dbReference>
<dbReference type="EMBL" id="CP120733">
    <property type="protein sequence ID" value="WFD11047.1"/>
    <property type="molecule type" value="Genomic_DNA"/>
</dbReference>
<dbReference type="Proteomes" id="UP001222800">
    <property type="component" value="Chromosome"/>
</dbReference>
<keyword evidence="1" id="KW-1133">Transmembrane helix</keyword>
<keyword evidence="3" id="KW-1185">Reference proteome</keyword>
<evidence type="ECO:0000313" key="2">
    <source>
        <dbReference type="EMBL" id="WFD11047.1"/>
    </source>
</evidence>
<evidence type="ECO:0000256" key="1">
    <source>
        <dbReference type="SAM" id="Phobius"/>
    </source>
</evidence>
<proteinExistence type="predicted"/>
<evidence type="ECO:0000313" key="3">
    <source>
        <dbReference type="Proteomes" id="UP001222800"/>
    </source>
</evidence>
<dbReference type="Gene3D" id="3.30.700.10">
    <property type="entry name" value="Glycoprotein, Type 4 Pilin"/>
    <property type="match status" value="1"/>
</dbReference>
<reference evidence="2 3" key="1">
    <citation type="submission" date="2023-03" db="EMBL/GenBank/DDBJ databases">
        <title>Complete genome sequence of Tepidibacter sp. SWIR-1, isolated from a deep-sea hydrothermal vent.</title>
        <authorList>
            <person name="Li X."/>
        </authorList>
    </citation>
    <scope>NUCLEOTIDE SEQUENCE [LARGE SCALE GENOMIC DNA]</scope>
    <source>
        <strain evidence="2 3">SWIR-1</strain>
    </source>
</reference>
<sequence>MKYILKNKKGFTLIELLIVLAITSIVIGAINLFFLSNYKTFFRADDQITVQHQVQKAINEIVDRVRETEKVLQDPVDKPSEYIIEFKTDLTIKYDKTNKIISYKKGTESEVELAENIEKFEIRPIPSESDYIDCKGIEIKIKAKKNGSEVEIIDEVYFRNFKK</sequence>
<accession>A0ABY8EDN2</accession>